<keyword evidence="3" id="KW-0677">Repeat</keyword>
<dbReference type="GO" id="GO:0000398">
    <property type="term" value="P:mRNA splicing, via spliceosome"/>
    <property type="evidence" value="ECO:0007669"/>
    <property type="project" value="InterPro"/>
</dbReference>
<comment type="similarity">
    <text evidence="5">Belongs to the U2 small nuclear ribonucleoprotein A family.</text>
</comment>
<dbReference type="InterPro" id="IPR044640">
    <property type="entry name" value="RU2A"/>
</dbReference>
<organism evidence="8">
    <name type="scientific">Euplotes harpa</name>
    <dbReference type="NCBI Taxonomy" id="151035"/>
    <lineage>
        <taxon>Eukaryota</taxon>
        <taxon>Sar</taxon>
        <taxon>Alveolata</taxon>
        <taxon>Ciliophora</taxon>
        <taxon>Intramacronucleata</taxon>
        <taxon>Spirotrichea</taxon>
        <taxon>Hypotrichia</taxon>
        <taxon>Euplotida</taxon>
        <taxon>Euplotidae</taxon>
        <taxon>Euplotes</taxon>
    </lineage>
</organism>
<keyword evidence="2" id="KW-0433">Leucine-rich repeat</keyword>
<proteinExistence type="inferred from homology"/>
<gene>
    <name evidence="7" type="ORF">EHAR0213_LOCUS6973</name>
    <name evidence="8" type="ORF">EHAR0213_LOCUS6974</name>
</gene>
<dbReference type="SUPFAM" id="SSF52075">
    <property type="entry name" value="Outer arm dynein light chain 1"/>
    <property type="match status" value="1"/>
</dbReference>
<dbReference type="PANTHER" id="PTHR10552">
    <property type="entry name" value="U2 SMALL NUCLEAR RIBONUCLEOPROTEIN A"/>
    <property type="match status" value="1"/>
</dbReference>
<feature type="region of interest" description="Disordered" evidence="6">
    <location>
        <begin position="163"/>
        <end position="186"/>
    </location>
</feature>
<dbReference type="PANTHER" id="PTHR10552:SF6">
    <property type="entry name" value="U2 SMALL NUCLEAR RIBONUCLEOPROTEIN A"/>
    <property type="match status" value="1"/>
</dbReference>
<dbReference type="Gene3D" id="3.80.10.10">
    <property type="entry name" value="Ribonuclease Inhibitor"/>
    <property type="match status" value="1"/>
</dbReference>
<evidence type="ECO:0000313" key="7">
    <source>
        <dbReference type="EMBL" id="CAE0348062.1"/>
    </source>
</evidence>
<dbReference type="AlphaFoldDB" id="A0A7S3JAU0"/>
<comment type="subcellular location">
    <subcellularLocation>
        <location evidence="1">Nucleus</location>
    </subcellularLocation>
</comment>
<reference evidence="8" key="1">
    <citation type="submission" date="2021-01" db="EMBL/GenBank/DDBJ databases">
        <authorList>
            <person name="Corre E."/>
            <person name="Pelletier E."/>
            <person name="Niang G."/>
            <person name="Scheremetjew M."/>
            <person name="Finn R."/>
            <person name="Kale V."/>
            <person name="Holt S."/>
            <person name="Cochrane G."/>
            <person name="Meng A."/>
            <person name="Brown T."/>
            <person name="Cohen L."/>
        </authorList>
    </citation>
    <scope>NUCLEOTIDE SEQUENCE</scope>
    <source>
        <strain evidence="8">FSP1.4</strain>
    </source>
</reference>
<dbReference type="InterPro" id="IPR001611">
    <property type="entry name" value="Leu-rich_rpt"/>
</dbReference>
<dbReference type="InterPro" id="IPR032675">
    <property type="entry name" value="LRR_dom_sf"/>
</dbReference>
<dbReference type="EMBL" id="HBII01016444">
    <property type="protein sequence ID" value="CAE0348063.1"/>
    <property type="molecule type" value="Transcribed_RNA"/>
</dbReference>
<evidence type="ECO:0000256" key="4">
    <source>
        <dbReference type="ARBA" id="ARBA00023242"/>
    </source>
</evidence>
<dbReference type="GO" id="GO:0005634">
    <property type="term" value="C:nucleus"/>
    <property type="evidence" value="ECO:0007669"/>
    <property type="project" value="UniProtKB-SubCell"/>
</dbReference>
<dbReference type="Pfam" id="PF14580">
    <property type="entry name" value="LRR_9"/>
    <property type="match status" value="1"/>
</dbReference>
<name>A0A7S3JAU0_9SPIT</name>
<dbReference type="EMBL" id="HBII01016443">
    <property type="protein sequence ID" value="CAE0348062.1"/>
    <property type="molecule type" value="Transcribed_RNA"/>
</dbReference>
<protein>
    <submittedName>
        <fullName evidence="8">Uncharacterized protein</fullName>
    </submittedName>
</protein>
<evidence type="ECO:0000256" key="3">
    <source>
        <dbReference type="ARBA" id="ARBA00022737"/>
    </source>
</evidence>
<evidence type="ECO:0000256" key="1">
    <source>
        <dbReference type="ARBA" id="ARBA00004123"/>
    </source>
</evidence>
<evidence type="ECO:0000256" key="6">
    <source>
        <dbReference type="SAM" id="MobiDB-lite"/>
    </source>
</evidence>
<dbReference type="PROSITE" id="PS51450">
    <property type="entry name" value="LRR"/>
    <property type="match status" value="1"/>
</dbReference>
<accession>A0A7S3JAU0</accession>
<evidence type="ECO:0000256" key="2">
    <source>
        <dbReference type="ARBA" id="ARBA00022614"/>
    </source>
</evidence>
<evidence type="ECO:0000313" key="8">
    <source>
        <dbReference type="EMBL" id="CAE0348063.1"/>
    </source>
</evidence>
<sequence length="207" mass="23568">MRLELKSCNIRDPKPLYYLENLYSLVLQNNQIQELEDVAPFLSTIQYLNTLDLRDNPLAGIKKYRDQIIMIGLKIETLDDKKVTEHEREYLITLEMKKKGIKVPKKNNGFGVFSENIGFRSNISRIPKGKVPLKPVKKVVTKPLAKTGLTIVGNEMEIHSALESREGAKRTPGADSGPYKPQDQYPTFEQLMKMASLPPNVKVNKNK</sequence>
<dbReference type="GO" id="GO:0030620">
    <property type="term" value="F:U2 snRNA binding"/>
    <property type="evidence" value="ECO:0007669"/>
    <property type="project" value="InterPro"/>
</dbReference>
<evidence type="ECO:0000256" key="5">
    <source>
        <dbReference type="ARBA" id="ARBA00024196"/>
    </source>
</evidence>
<keyword evidence="4" id="KW-0539">Nucleus</keyword>